<evidence type="ECO:0008006" key="4">
    <source>
        <dbReference type="Google" id="ProtNLM"/>
    </source>
</evidence>
<evidence type="ECO:0000256" key="1">
    <source>
        <dbReference type="SAM" id="MobiDB-lite"/>
    </source>
</evidence>
<feature type="region of interest" description="Disordered" evidence="1">
    <location>
        <begin position="363"/>
        <end position="404"/>
    </location>
</feature>
<proteinExistence type="predicted"/>
<dbReference type="EMBL" id="CP006704">
    <property type="protein sequence ID" value="AIJ48480.1"/>
    <property type="molecule type" value="Genomic_DNA"/>
</dbReference>
<protein>
    <recommendedName>
        <fullName evidence="4">Inovirus Gp2 family protein</fullName>
    </recommendedName>
</protein>
<sequence length="404" mass="46558">MKSHYVMHNSVVHKNILLEYAKDDDEDHLPGFEGPGMKRALDELIQHLIKHNYKEPFGSNEQNLKKQKYISKFAGALITLVDEVGTQLLQEKDRGAWSCLDINPMIAGIIETTCAFLLKKGSQDGGAENCVLLGMGMPEFMTLNACELQLAQSAFDQLALALRKMLLNKGMRKAVKSYRTNATKRYGQVMRVTRRSWKKFSKILLIRLDWGLRHSIPDLRAKFKDQKDFEDQLMEVTEYRDAMLELLKKRYGSDLAFYFWKIEFGAQRGLHLHWMIGLNGSKHQYRIRTARAIAQMWKSVIDNEKSYVWNVNAIQSTGEPILRVIQYDDPLLWEIVGVYADYLTKVDYFLKLRMPGNMHSFGGTQLRNESCKKRGPKRSKTMTEADIKQVRGPQGGRKVKGDKK</sequence>
<reference evidence="2 3" key="1">
    <citation type="journal article" date="2014" name="Genome Announc.">
        <title>Complete Genome Sequence of Polychlorinated Biphenyl Degrader Comamonas testosteroni TK102 (NBRC 109938).</title>
        <authorList>
            <person name="Fukuda K."/>
            <person name="Hosoyama A."/>
            <person name="Tsuchikane K."/>
            <person name="Ohji S."/>
            <person name="Yamazoe A."/>
            <person name="Fujita N."/>
            <person name="Shintani M."/>
            <person name="Kimbara K."/>
        </authorList>
    </citation>
    <scope>NUCLEOTIDE SEQUENCE [LARGE SCALE GENOMIC DNA]</scope>
    <source>
        <strain evidence="2">TK102</strain>
    </source>
</reference>
<gene>
    <name evidence="2" type="ORF">O987_21950</name>
</gene>
<accession>A0A076PXE2</accession>
<dbReference type="KEGG" id="ctes:O987_21950"/>
<name>A0A076PXE2_COMTE</name>
<evidence type="ECO:0000313" key="3">
    <source>
        <dbReference type="Proteomes" id="UP000028782"/>
    </source>
</evidence>
<dbReference type="Proteomes" id="UP000028782">
    <property type="component" value="Chromosome"/>
</dbReference>
<organism evidence="2 3">
    <name type="scientific">Comamonas testosteroni TK102</name>
    <dbReference type="NCBI Taxonomy" id="1392005"/>
    <lineage>
        <taxon>Bacteria</taxon>
        <taxon>Pseudomonadati</taxon>
        <taxon>Pseudomonadota</taxon>
        <taxon>Betaproteobacteria</taxon>
        <taxon>Burkholderiales</taxon>
        <taxon>Comamonadaceae</taxon>
        <taxon>Comamonas</taxon>
    </lineage>
</organism>
<dbReference type="HOGENOM" id="CLU_056904_0_0_4"/>
<evidence type="ECO:0000313" key="2">
    <source>
        <dbReference type="EMBL" id="AIJ48480.1"/>
    </source>
</evidence>
<dbReference type="AlphaFoldDB" id="A0A076PXE2"/>